<dbReference type="PANTHER" id="PTHR33204">
    <property type="entry name" value="TRANSCRIPTIONAL REGULATOR, MARR FAMILY"/>
    <property type="match status" value="1"/>
</dbReference>
<feature type="domain" description="HTH hxlR-type" evidence="4">
    <location>
        <begin position="8"/>
        <end position="105"/>
    </location>
</feature>
<evidence type="ECO:0000313" key="5">
    <source>
        <dbReference type="EMBL" id="GLH98176.1"/>
    </source>
</evidence>
<sequence length="221" mass="25171">MRTYGQYCPVARTSELIAERWTPIIIRNLLTGCRTFTEIRQGAPGIPPALLTQRLDTLERHGILTRRRATSGRGWIYELTDKGQELKAVCDAMGQWGARWLEIEPHHLDPAYVLWATLKLVDVESLPERAVVVRVELRDRPGEPYWLILRRPRPELCTRGTGYVEDIVARTDAACLVDIHLRRTTYGEALRAGRLTLEGSRSLIRGLMTWLRPSPYAETAG</sequence>
<evidence type="ECO:0000256" key="2">
    <source>
        <dbReference type="ARBA" id="ARBA00023125"/>
    </source>
</evidence>
<dbReference type="InterPro" id="IPR002577">
    <property type="entry name" value="HTH_HxlR"/>
</dbReference>
<dbReference type="SUPFAM" id="SSF46785">
    <property type="entry name" value="Winged helix' DNA-binding domain"/>
    <property type="match status" value="1"/>
</dbReference>
<protein>
    <submittedName>
        <fullName evidence="5">Transcriptional regulator</fullName>
    </submittedName>
</protein>
<keyword evidence="3" id="KW-0804">Transcription</keyword>
<dbReference type="Gene3D" id="1.10.10.10">
    <property type="entry name" value="Winged helix-like DNA-binding domain superfamily/Winged helix DNA-binding domain"/>
    <property type="match status" value="1"/>
</dbReference>
<name>A0ABQ5QWA1_9ACTN</name>
<organism evidence="5 6">
    <name type="scientific">Phytohabitans aurantiacus</name>
    <dbReference type="NCBI Taxonomy" id="3016789"/>
    <lineage>
        <taxon>Bacteria</taxon>
        <taxon>Bacillati</taxon>
        <taxon>Actinomycetota</taxon>
        <taxon>Actinomycetes</taxon>
        <taxon>Micromonosporales</taxon>
        <taxon>Micromonosporaceae</taxon>
    </lineage>
</organism>
<dbReference type="PANTHER" id="PTHR33204:SF18">
    <property type="entry name" value="TRANSCRIPTIONAL REGULATORY PROTEIN"/>
    <property type="match status" value="1"/>
</dbReference>
<keyword evidence="6" id="KW-1185">Reference proteome</keyword>
<evidence type="ECO:0000256" key="1">
    <source>
        <dbReference type="ARBA" id="ARBA00023015"/>
    </source>
</evidence>
<dbReference type="InterPro" id="IPR036390">
    <property type="entry name" value="WH_DNA-bd_sf"/>
</dbReference>
<proteinExistence type="predicted"/>
<evidence type="ECO:0000313" key="6">
    <source>
        <dbReference type="Proteomes" id="UP001144280"/>
    </source>
</evidence>
<comment type="caution">
    <text evidence="5">The sequence shown here is derived from an EMBL/GenBank/DDBJ whole genome shotgun (WGS) entry which is preliminary data.</text>
</comment>
<evidence type="ECO:0000259" key="4">
    <source>
        <dbReference type="PROSITE" id="PS51118"/>
    </source>
</evidence>
<dbReference type="Pfam" id="PF01638">
    <property type="entry name" value="HxlR"/>
    <property type="match status" value="1"/>
</dbReference>
<gene>
    <name evidence="5" type="ORF">Pa4123_34510</name>
</gene>
<dbReference type="EMBL" id="BSDI01000014">
    <property type="protein sequence ID" value="GLH98176.1"/>
    <property type="molecule type" value="Genomic_DNA"/>
</dbReference>
<accession>A0ABQ5QWA1</accession>
<dbReference type="RefSeq" id="WP_281896812.1">
    <property type="nucleotide sequence ID" value="NZ_BSDI01000014.1"/>
</dbReference>
<dbReference type="SUPFAM" id="SSF55718">
    <property type="entry name" value="SCP-like"/>
    <property type="match status" value="1"/>
</dbReference>
<reference evidence="5" key="1">
    <citation type="submission" date="2022-12" db="EMBL/GenBank/DDBJ databases">
        <title>New Phytohabitans aurantiacus sp. RD004123 nov., an actinomycete isolated from soil.</title>
        <authorList>
            <person name="Triningsih D.W."/>
            <person name="Harunari E."/>
            <person name="Igarashi Y."/>
        </authorList>
    </citation>
    <scope>NUCLEOTIDE SEQUENCE</scope>
    <source>
        <strain evidence="5">RD004123</strain>
    </source>
</reference>
<evidence type="ECO:0000256" key="3">
    <source>
        <dbReference type="ARBA" id="ARBA00023163"/>
    </source>
</evidence>
<keyword evidence="1" id="KW-0805">Transcription regulation</keyword>
<dbReference type="Proteomes" id="UP001144280">
    <property type="component" value="Unassembled WGS sequence"/>
</dbReference>
<dbReference type="PROSITE" id="PS51118">
    <property type="entry name" value="HTH_HXLR"/>
    <property type="match status" value="1"/>
</dbReference>
<keyword evidence="2" id="KW-0238">DNA-binding</keyword>
<dbReference type="InterPro" id="IPR036388">
    <property type="entry name" value="WH-like_DNA-bd_sf"/>
</dbReference>
<dbReference type="InterPro" id="IPR036527">
    <property type="entry name" value="SCP2_sterol-bd_dom_sf"/>
</dbReference>